<dbReference type="Proteomes" id="UP001302676">
    <property type="component" value="Unassembled WGS sequence"/>
</dbReference>
<name>A0AAN6ZLR0_9PEZI</name>
<dbReference type="PANTHER" id="PTHR24305">
    <property type="entry name" value="CYTOCHROME P450"/>
    <property type="match status" value="1"/>
</dbReference>
<dbReference type="PANTHER" id="PTHR24305:SF168">
    <property type="entry name" value="P450, PUTATIVE (EUROFUNG)-RELATED"/>
    <property type="match status" value="1"/>
</dbReference>
<dbReference type="EMBL" id="MU853604">
    <property type="protein sequence ID" value="KAK4141921.1"/>
    <property type="molecule type" value="Genomic_DNA"/>
</dbReference>
<dbReference type="RefSeq" id="XP_062635292.1">
    <property type="nucleotide sequence ID" value="XM_062777811.1"/>
</dbReference>
<dbReference type="InterPro" id="IPR036396">
    <property type="entry name" value="Cyt_P450_sf"/>
</dbReference>
<dbReference type="InterPro" id="IPR002401">
    <property type="entry name" value="Cyt_P450_E_grp-I"/>
</dbReference>
<keyword evidence="2 4" id="KW-0479">Metal-binding</keyword>
<keyword evidence="5" id="KW-0812">Transmembrane</keyword>
<keyword evidence="1 4" id="KW-0349">Heme</keyword>
<evidence type="ECO:0000256" key="1">
    <source>
        <dbReference type="ARBA" id="ARBA00022617"/>
    </source>
</evidence>
<dbReference type="GO" id="GO:0005506">
    <property type="term" value="F:iron ion binding"/>
    <property type="evidence" value="ECO:0007669"/>
    <property type="project" value="InterPro"/>
</dbReference>
<keyword evidence="5" id="KW-0472">Membrane</keyword>
<dbReference type="InterPro" id="IPR001128">
    <property type="entry name" value="Cyt_P450"/>
</dbReference>
<keyword evidence="3 4" id="KW-0408">Iron</keyword>
<feature type="binding site" description="axial binding residue" evidence="4">
    <location>
        <position position="472"/>
    </location>
    <ligand>
        <name>heme</name>
        <dbReference type="ChEBI" id="CHEBI:30413"/>
    </ligand>
    <ligandPart>
        <name>Fe</name>
        <dbReference type="ChEBI" id="CHEBI:18248"/>
    </ligandPart>
</feature>
<dbReference type="GO" id="GO:0020037">
    <property type="term" value="F:heme binding"/>
    <property type="evidence" value="ECO:0007669"/>
    <property type="project" value="InterPro"/>
</dbReference>
<feature type="transmembrane region" description="Helical" evidence="5">
    <location>
        <begin position="20"/>
        <end position="37"/>
    </location>
</feature>
<keyword evidence="5" id="KW-1133">Transmembrane helix</keyword>
<dbReference type="GO" id="GO:0016705">
    <property type="term" value="F:oxidoreductase activity, acting on paired donors, with incorporation or reduction of molecular oxygen"/>
    <property type="evidence" value="ECO:0007669"/>
    <property type="project" value="InterPro"/>
</dbReference>
<dbReference type="Pfam" id="PF00067">
    <property type="entry name" value="p450"/>
    <property type="match status" value="1"/>
</dbReference>
<keyword evidence="7" id="KW-1185">Reference proteome</keyword>
<dbReference type="InterPro" id="IPR050121">
    <property type="entry name" value="Cytochrome_P450_monoxygenase"/>
</dbReference>
<sequence length="498" mass="56177">MPLLLSRLSENGVTWPSRGLVLYIIGLLLFAHSIQRVRRWYRLSHVPGPLIAGWTNMWLTKGYISGRFFMELPALVEKYGPVIRIAPNQVVCVDVDTLYRISGVRSLYRKSEWYTIARISRDGDHIFTIIDPEERKERKKFIMPAYAGRDIDHFEEGTDRALTDWMELIDTKYLSSAKLARFMNFEEKVHFYALDAIGEIAYSESFGCVKEDRDTKGVMAVNDVTVPLLMAISNYVAFWKMMRMWPFYYLLPHDGDNSGFGAIVGHASTIVRKRLQPKAVPKHDMLQSFIEQGLRDEEALKQEVGIQFFAGSDTVSSLLYTTFLLLLTHPSVYARLQSEIDTALASDPSTTNPPRIITDAQARSIPYLQAIIREGLRLFPPLCAPPIYKEVPAGGDDVCGYALPAGTLVATALQQWHGARDKSFWGEDADAFRPERWLGAAAADEKEGPRARRVWEMTRRMELAFGCGQYVCVGKAIAMVEAGKVLGEVSFGFTSPLH</sequence>
<accession>A0AAN6ZLR0</accession>
<reference evidence="6" key="2">
    <citation type="submission" date="2023-05" db="EMBL/GenBank/DDBJ databases">
        <authorList>
            <consortium name="Lawrence Berkeley National Laboratory"/>
            <person name="Steindorff A."/>
            <person name="Hensen N."/>
            <person name="Bonometti L."/>
            <person name="Westerberg I."/>
            <person name="Brannstrom I.O."/>
            <person name="Guillou S."/>
            <person name="Cros-Aarteil S."/>
            <person name="Calhoun S."/>
            <person name="Haridas S."/>
            <person name="Kuo A."/>
            <person name="Mondo S."/>
            <person name="Pangilinan J."/>
            <person name="Riley R."/>
            <person name="Labutti K."/>
            <person name="Andreopoulos B."/>
            <person name="Lipzen A."/>
            <person name="Chen C."/>
            <person name="Yanf M."/>
            <person name="Daum C."/>
            <person name="Ng V."/>
            <person name="Clum A."/>
            <person name="Ohm R."/>
            <person name="Martin F."/>
            <person name="Silar P."/>
            <person name="Natvig D."/>
            <person name="Lalanne C."/>
            <person name="Gautier V."/>
            <person name="Ament-Velasquez S.L."/>
            <person name="Kruys A."/>
            <person name="Hutchinson M.I."/>
            <person name="Powell A.J."/>
            <person name="Barry K."/>
            <person name="Miller A.N."/>
            <person name="Grigoriev I.V."/>
            <person name="Debuchy R."/>
            <person name="Gladieux P."/>
            <person name="Thoren M.H."/>
            <person name="Johannesson H."/>
        </authorList>
    </citation>
    <scope>NUCLEOTIDE SEQUENCE</scope>
    <source>
        <strain evidence="6">CBS 141.50</strain>
    </source>
</reference>
<comment type="caution">
    <text evidence="6">The sequence shown here is derived from an EMBL/GenBank/DDBJ whole genome shotgun (WGS) entry which is preliminary data.</text>
</comment>
<evidence type="ECO:0000313" key="7">
    <source>
        <dbReference type="Proteomes" id="UP001302676"/>
    </source>
</evidence>
<dbReference type="GO" id="GO:0004497">
    <property type="term" value="F:monooxygenase activity"/>
    <property type="evidence" value="ECO:0007669"/>
    <property type="project" value="InterPro"/>
</dbReference>
<proteinExistence type="predicted"/>
<reference evidence="6" key="1">
    <citation type="journal article" date="2023" name="Mol. Phylogenet. Evol.">
        <title>Genome-scale phylogeny and comparative genomics of the fungal order Sordariales.</title>
        <authorList>
            <person name="Hensen N."/>
            <person name="Bonometti L."/>
            <person name="Westerberg I."/>
            <person name="Brannstrom I.O."/>
            <person name="Guillou S."/>
            <person name="Cros-Aarteil S."/>
            <person name="Calhoun S."/>
            <person name="Haridas S."/>
            <person name="Kuo A."/>
            <person name="Mondo S."/>
            <person name="Pangilinan J."/>
            <person name="Riley R."/>
            <person name="LaButti K."/>
            <person name="Andreopoulos B."/>
            <person name="Lipzen A."/>
            <person name="Chen C."/>
            <person name="Yan M."/>
            <person name="Daum C."/>
            <person name="Ng V."/>
            <person name="Clum A."/>
            <person name="Steindorff A."/>
            <person name="Ohm R.A."/>
            <person name="Martin F."/>
            <person name="Silar P."/>
            <person name="Natvig D.O."/>
            <person name="Lalanne C."/>
            <person name="Gautier V."/>
            <person name="Ament-Velasquez S.L."/>
            <person name="Kruys A."/>
            <person name="Hutchinson M.I."/>
            <person name="Powell A.J."/>
            <person name="Barry K."/>
            <person name="Miller A.N."/>
            <person name="Grigoriev I.V."/>
            <person name="Debuchy R."/>
            <person name="Gladieux P."/>
            <person name="Hiltunen Thoren M."/>
            <person name="Johannesson H."/>
        </authorList>
    </citation>
    <scope>NUCLEOTIDE SEQUENCE</scope>
    <source>
        <strain evidence="6">CBS 141.50</strain>
    </source>
</reference>
<evidence type="ECO:0000256" key="2">
    <source>
        <dbReference type="ARBA" id="ARBA00022723"/>
    </source>
</evidence>
<dbReference type="PRINTS" id="PR00385">
    <property type="entry name" value="P450"/>
</dbReference>
<dbReference type="PRINTS" id="PR00463">
    <property type="entry name" value="EP450I"/>
</dbReference>
<evidence type="ECO:0000256" key="5">
    <source>
        <dbReference type="SAM" id="Phobius"/>
    </source>
</evidence>
<comment type="cofactor">
    <cofactor evidence="4">
        <name>heme</name>
        <dbReference type="ChEBI" id="CHEBI:30413"/>
    </cofactor>
</comment>
<evidence type="ECO:0000313" key="6">
    <source>
        <dbReference type="EMBL" id="KAK4141921.1"/>
    </source>
</evidence>
<evidence type="ECO:0000256" key="3">
    <source>
        <dbReference type="ARBA" id="ARBA00023004"/>
    </source>
</evidence>
<dbReference type="AlphaFoldDB" id="A0AAN6ZLR0"/>
<evidence type="ECO:0000256" key="4">
    <source>
        <dbReference type="PIRSR" id="PIRSR602401-1"/>
    </source>
</evidence>
<dbReference type="SUPFAM" id="SSF48264">
    <property type="entry name" value="Cytochrome P450"/>
    <property type="match status" value="1"/>
</dbReference>
<dbReference type="Gene3D" id="1.10.630.10">
    <property type="entry name" value="Cytochrome P450"/>
    <property type="match status" value="1"/>
</dbReference>
<dbReference type="GeneID" id="87814424"/>
<protein>
    <submittedName>
        <fullName evidence="6">Cytochrome P450</fullName>
    </submittedName>
</protein>
<gene>
    <name evidence="6" type="ORF">C8A04DRAFT_13684</name>
</gene>
<organism evidence="6 7">
    <name type="scientific">Dichotomopilus funicola</name>
    <dbReference type="NCBI Taxonomy" id="1934379"/>
    <lineage>
        <taxon>Eukaryota</taxon>
        <taxon>Fungi</taxon>
        <taxon>Dikarya</taxon>
        <taxon>Ascomycota</taxon>
        <taxon>Pezizomycotina</taxon>
        <taxon>Sordariomycetes</taxon>
        <taxon>Sordariomycetidae</taxon>
        <taxon>Sordariales</taxon>
        <taxon>Chaetomiaceae</taxon>
        <taxon>Dichotomopilus</taxon>
    </lineage>
</organism>